<evidence type="ECO:0000256" key="1">
    <source>
        <dbReference type="SAM" id="SignalP"/>
    </source>
</evidence>
<name>A0ABY5GJF6_9GAMM</name>
<keyword evidence="3" id="KW-1185">Reference proteome</keyword>
<dbReference type="EMBL" id="CP101508">
    <property type="protein sequence ID" value="UTV28900.1"/>
    <property type="molecule type" value="Genomic_DNA"/>
</dbReference>
<dbReference type="RefSeq" id="WP_255390222.1">
    <property type="nucleotide sequence ID" value="NZ_CP101508.1"/>
</dbReference>
<dbReference type="Proteomes" id="UP001057998">
    <property type="component" value="Chromosome 1"/>
</dbReference>
<evidence type="ECO:0000313" key="2">
    <source>
        <dbReference type="EMBL" id="UTV28900.1"/>
    </source>
</evidence>
<gene>
    <name evidence="2" type="ORF">NNL38_06620</name>
</gene>
<feature type="chain" id="PRO_5046093480" evidence="1">
    <location>
        <begin position="43"/>
        <end position="190"/>
    </location>
</feature>
<protein>
    <submittedName>
        <fullName evidence="2">Uncharacterized protein</fullName>
    </submittedName>
</protein>
<reference evidence="2" key="1">
    <citation type="submission" date="2022-07" db="EMBL/GenBank/DDBJ databases">
        <title>Genome sequencing of Photobacterium atrarenae GJH2-4.</title>
        <authorList>
            <person name="Park S.-J."/>
        </authorList>
    </citation>
    <scope>NUCLEOTIDE SEQUENCE</scope>
    <source>
        <strain evidence="2">GJH2-4</strain>
    </source>
</reference>
<keyword evidence="1" id="KW-0732">Signal</keyword>
<feature type="signal peptide" evidence="1">
    <location>
        <begin position="1"/>
        <end position="42"/>
    </location>
</feature>
<accession>A0ABY5GJF6</accession>
<sequence length="190" mass="21434">MTNTRSSIARSLSVKSSAQRWFISLSLPLVLLAMMLTPQANASLANKTATPPKETVERINAIQRDLTSIRQQAMQSNPELADQAKQLELAFEKKAKEIGYDPQAFVTQAQEIQTKIQTEDLSKEERSELIQTFIAAKKKMAEQRQQITSDKQLMGMQEELQQETLVAMKKQDPKTEALVKELSTLVDQIQ</sequence>
<proteinExistence type="predicted"/>
<organism evidence="2 3">
    <name type="scientific">Photobacterium atrarenae</name>
    <dbReference type="NCBI Taxonomy" id="865757"/>
    <lineage>
        <taxon>Bacteria</taxon>
        <taxon>Pseudomonadati</taxon>
        <taxon>Pseudomonadota</taxon>
        <taxon>Gammaproteobacteria</taxon>
        <taxon>Vibrionales</taxon>
        <taxon>Vibrionaceae</taxon>
        <taxon>Photobacterium</taxon>
    </lineage>
</organism>
<evidence type="ECO:0000313" key="3">
    <source>
        <dbReference type="Proteomes" id="UP001057998"/>
    </source>
</evidence>